<gene>
    <name evidence="2" type="ORF">BpHYR1_017963</name>
</gene>
<dbReference type="Proteomes" id="UP000276133">
    <property type="component" value="Unassembled WGS sequence"/>
</dbReference>
<dbReference type="Pfam" id="PF05699">
    <property type="entry name" value="Dimer_Tnp_hAT"/>
    <property type="match status" value="1"/>
</dbReference>
<dbReference type="InterPro" id="IPR012337">
    <property type="entry name" value="RNaseH-like_sf"/>
</dbReference>
<feature type="domain" description="HAT C-terminal dimerisation" evidence="1">
    <location>
        <begin position="38"/>
        <end position="100"/>
    </location>
</feature>
<keyword evidence="3" id="KW-1185">Reference proteome</keyword>
<dbReference type="AlphaFoldDB" id="A0A3M7R7T4"/>
<evidence type="ECO:0000313" key="2">
    <source>
        <dbReference type="EMBL" id="RNA19308.1"/>
    </source>
</evidence>
<name>A0A3M7R7T4_BRAPC</name>
<dbReference type="SUPFAM" id="SSF53098">
    <property type="entry name" value="Ribonuclease H-like"/>
    <property type="match status" value="1"/>
</dbReference>
<proteinExistence type="predicted"/>
<comment type="caution">
    <text evidence="2">The sequence shown here is derived from an EMBL/GenBank/DDBJ whole genome shotgun (WGS) entry which is preliminary data.</text>
</comment>
<sequence>MDVQKENPTDECSVFEQEFCYYQTLSFNPKSKDDCNTALEFFQLFKKYLPSITQICEFLFSVTSTSVPAENLFSSAGLVQDELRNKIEPTALEMINFIAKNKYI</sequence>
<dbReference type="GO" id="GO:0046983">
    <property type="term" value="F:protein dimerization activity"/>
    <property type="evidence" value="ECO:0007669"/>
    <property type="project" value="InterPro"/>
</dbReference>
<accession>A0A3M7R7T4</accession>
<evidence type="ECO:0000313" key="3">
    <source>
        <dbReference type="Proteomes" id="UP000276133"/>
    </source>
</evidence>
<reference evidence="2 3" key="1">
    <citation type="journal article" date="2018" name="Sci. Rep.">
        <title>Genomic signatures of local adaptation to the degree of environmental predictability in rotifers.</title>
        <authorList>
            <person name="Franch-Gras L."/>
            <person name="Hahn C."/>
            <person name="Garcia-Roger E.M."/>
            <person name="Carmona M.J."/>
            <person name="Serra M."/>
            <person name="Gomez A."/>
        </authorList>
    </citation>
    <scope>NUCLEOTIDE SEQUENCE [LARGE SCALE GENOMIC DNA]</scope>
    <source>
        <strain evidence="2">HYR1</strain>
    </source>
</reference>
<dbReference type="OrthoDB" id="117690at2759"/>
<dbReference type="EMBL" id="REGN01004072">
    <property type="protein sequence ID" value="RNA19308.1"/>
    <property type="molecule type" value="Genomic_DNA"/>
</dbReference>
<dbReference type="InterPro" id="IPR008906">
    <property type="entry name" value="HATC_C_dom"/>
</dbReference>
<evidence type="ECO:0000259" key="1">
    <source>
        <dbReference type="Pfam" id="PF05699"/>
    </source>
</evidence>
<protein>
    <submittedName>
        <fullName evidence="2">Zinc finger BED domain-containing</fullName>
    </submittedName>
</protein>
<organism evidence="2 3">
    <name type="scientific">Brachionus plicatilis</name>
    <name type="common">Marine rotifer</name>
    <name type="synonym">Brachionus muelleri</name>
    <dbReference type="NCBI Taxonomy" id="10195"/>
    <lineage>
        <taxon>Eukaryota</taxon>
        <taxon>Metazoa</taxon>
        <taxon>Spiralia</taxon>
        <taxon>Gnathifera</taxon>
        <taxon>Rotifera</taxon>
        <taxon>Eurotatoria</taxon>
        <taxon>Monogononta</taxon>
        <taxon>Pseudotrocha</taxon>
        <taxon>Ploima</taxon>
        <taxon>Brachionidae</taxon>
        <taxon>Brachionus</taxon>
    </lineage>
</organism>